<sequence>MSAGQVPYADLPPAYHRWKWRVLIAYFAFYSFNYLGRFNFSLVQPAVIADLGVTQADTGWINAGMFWGFALGGLVWGRLAERAGFRLIILLGALGTALFNVLASFGGSVHGLFIPWAAAGFVNAATWAPGLALIAQWWPRLERGRAIGSANASAGTALLLVWMVAPWVASAWGWRAALRWPPLALALAGVFFYLAVRDRPSQAGLPEYAEPEGVSRAAEDASEGSERGLRPYLHLLKNWRLQIACHVRGLDTLTRYGLVTWVPVYYAQAGGFDLKRMALVTFAYPVGLMLGPLTGGYVSDRLFKGNRSAVIRLAALVSASAIAGVALSPADSAARAAAFLIVGGFAISMAPVHALAVDLAGRRLAGTAAGLLTFHGYFYAAMQAWIFGWLSLASPDGWTWVFLTMAATRLLSAAAISRVGA</sequence>
<protein>
    <submittedName>
        <fullName evidence="7">MFS transporter</fullName>
    </submittedName>
</protein>
<keyword evidence="2 5" id="KW-0812">Transmembrane</keyword>
<dbReference type="Pfam" id="PF07690">
    <property type="entry name" value="MFS_1"/>
    <property type="match status" value="1"/>
</dbReference>
<feature type="transmembrane region" description="Helical" evidence="5">
    <location>
        <begin position="309"/>
        <end position="330"/>
    </location>
</feature>
<reference evidence="7" key="1">
    <citation type="submission" date="2020-07" db="EMBL/GenBank/DDBJ databases">
        <title>Huge and variable diversity of episymbiotic CPR bacteria and DPANN archaea in groundwater ecosystems.</title>
        <authorList>
            <person name="He C.Y."/>
            <person name="Keren R."/>
            <person name="Whittaker M."/>
            <person name="Farag I.F."/>
            <person name="Doudna J."/>
            <person name="Cate J.H.D."/>
            <person name="Banfield J.F."/>
        </authorList>
    </citation>
    <scope>NUCLEOTIDE SEQUENCE</scope>
    <source>
        <strain evidence="7">NC_groundwater_1370_Ag_S-0.2um_69_93</strain>
    </source>
</reference>
<evidence type="ECO:0000256" key="5">
    <source>
        <dbReference type="SAM" id="Phobius"/>
    </source>
</evidence>
<keyword evidence="4 5" id="KW-0472">Membrane</keyword>
<feature type="transmembrane region" description="Helical" evidence="5">
    <location>
        <begin position="398"/>
        <end position="416"/>
    </location>
</feature>
<feature type="transmembrane region" description="Helical" evidence="5">
    <location>
        <begin position="60"/>
        <end position="80"/>
    </location>
</feature>
<proteinExistence type="predicted"/>
<dbReference type="AlphaFoldDB" id="A0A932ZVV6"/>
<feature type="transmembrane region" description="Helical" evidence="5">
    <location>
        <begin position="369"/>
        <end position="392"/>
    </location>
</feature>
<dbReference type="InterPro" id="IPR036259">
    <property type="entry name" value="MFS_trans_sf"/>
</dbReference>
<dbReference type="InterPro" id="IPR011701">
    <property type="entry name" value="MFS"/>
</dbReference>
<dbReference type="Proteomes" id="UP000752292">
    <property type="component" value="Unassembled WGS sequence"/>
</dbReference>
<evidence type="ECO:0000256" key="3">
    <source>
        <dbReference type="ARBA" id="ARBA00022989"/>
    </source>
</evidence>
<dbReference type="GO" id="GO:0016020">
    <property type="term" value="C:membrane"/>
    <property type="evidence" value="ECO:0007669"/>
    <property type="project" value="InterPro"/>
</dbReference>
<evidence type="ECO:0000313" key="8">
    <source>
        <dbReference type="Proteomes" id="UP000752292"/>
    </source>
</evidence>
<organism evidence="7 8">
    <name type="scientific">Tectimicrobiota bacterium</name>
    <dbReference type="NCBI Taxonomy" id="2528274"/>
    <lineage>
        <taxon>Bacteria</taxon>
        <taxon>Pseudomonadati</taxon>
        <taxon>Nitrospinota/Tectimicrobiota group</taxon>
        <taxon>Candidatus Tectimicrobiota</taxon>
    </lineage>
</organism>
<feature type="transmembrane region" description="Helical" evidence="5">
    <location>
        <begin position="20"/>
        <end position="40"/>
    </location>
</feature>
<dbReference type="SUPFAM" id="SSF103473">
    <property type="entry name" value="MFS general substrate transporter"/>
    <property type="match status" value="1"/>
</dbReference>
<dbReference type="GO" id="GO:0012505">
    <property type="term" value="C:endomembrane system"/>
    <property type="evidence" value="ECO:0007669"/>
    <property type="project" value="UniProtKB-SubCell"/>
</dbReference>
<evidence type="ECO:0000259" key="6">
    <source>
        <dbReference type="PROSITE" id="PS50850"/>
    </source>
</evidence>
<dbReference type="PIRSF" id="PIRSF002808">
    <property type="entry name" value="Hexose_phosphate_transp"/>
    <property type="match status" value="1"/>
</dbReference>
<dbReference type="InterPro" id="IPR020846">
    <property type="entry name" value="MFS_dom"/>
</dbReference>
<accession>A0A932ZVV6</accession>
<dbReference type="PROSITE" id="PS50850">
    <property type="entry name" value="MFS"/>
    <property type="match status" value="1"/>
</dbReference>
<gene>
    <name evidence="7" type="ORF">HY618_08630</name>
</gene>
<dbReference type="Gene3D" id="1.20.1250.20">
    <property type="entry name" value="MFS general substrate transporter like domains"/>
    <property type="match status" value="2"/>
</dbReference>
<dbReference type="InterPro" id="IPR051337">
    <property type="entry name" value="OPA_Antiporter"/>
</dbReference>
<feature type="transmembrane region" description="Helical" evidence="5">
    <location>
        <begin position="87"/>
        <end position="107"/>
    </location>
</feature>
<dbReference type="EMBL" id="JACQRX010000377">
    <property type="protein sequence ID" value="MBI4252510.1"/>
    <property type="molecule type" value="Genomic_DNA"/>
</dbReference>
<evidence type="ECO:0000256" key="1">
    <source>
        <dbReference type="ARBA" id="ARBA00004127"/>
    </source>
</evidence>
<comment type="subcellular location">
    <subcellularLocation>
        <location evidence="1">Endomembrane system</location>
        <topology evidence="1">Multi-pass membrane protein</topology>
    </subcellularLocation>
</comment>
<feature type="transmembrane region" description="Helical" evidence="5">
    <location>
        <begin position="113"/>
        <end position="134"/>
    </location>
</feature>
<comment type="caution">
    <text evidence="7">The sequence shown here is derived from an EMBL/GenBank/DDBJ whole genome shotgun (WGS) entry which is preliminary data.</text>
</comment>
<keyword evidence="3 5" id="KW-1133">Transmembrane helix</keyword>
<feature type="transmembrane region" description="Helical" evidence="5">
    <location>
        <begin position="146"/>
        <end position="165"/>
    </location>
</feature>
<dbReference type="PANTHER" id="PTHR43826">
    <property type="entry name" value="GLUCOSE-6-PHOSPHATE EXCHANGER SLC37A4"/>
    <property type="match status" value="1"/>
</dbReference>
<dbReference type="PANTHER" id="PTHR43826:SF3">
    <property type="entry name" value="GLUCOSE-6-PHOSPHATE EXCHANGER SLC37A4"/>
    <property type="match status" value="1"/>
</dbReference>
<name>A0A932ZVV6_UNCTE</name>
<dbReference type="GO" id="GO:0035435">
    <property type="term" value="P:phosphate ion transmembrane transport"/>
    <property type="evidence" value="ECO:0007669"/>
    <property type="project" value="TreeGrafter"/>
</dbReference>
<dbReference type="GO" id="GO:0061513">
    <property type="term" value="F:glucose 6-phosphate:phosphate antiporter activity"/>
    <property type="evidence" value="ECO:0007669"/>
    <property type="project" value="TreeGrafter"/>
</dbReference>
<evidence type="ECO:0000256" key="2">
    <source>
        <dbReference type="ARBA" id="ARBA00022692"/>
    </source>
</evidence>
<feature type="domain" description="Major facilitator superfamily (MFS) profile" evidence="6">
    <location>
        <begin position="22"/>
        <end position="421"/>
    </location>
</feature>
<feature type="transmembrane region" description="Helical" evidence="5">
    <location>
        <begin position="177"/>
        <end position="196"/>
    </location>
</feature>
<evidence type="ECO:0000313" key="7">
    <source>
        <dbReference type="EMBL" id="MBI4252510.1"/>
    </source>
</evidence>
<dbReference type="InterPro" id="IPR000849">
    <property type="entry name" value="Sugar_P_transporter"/>
</dbReference>
<feature type="transmembrane region" description="Helical" evidence="5">
    <location>
        <begin position="336"/>
        <end position="357"/>
    </location>
</feature>
<evidence type="ECO:0000256" key="4">
    <source>
        <dbReference type="ARBA" id="ARBA00023136"/>
    </source>
</evidence>